<dbReference type="Proteomes" id="UP000607653">
    <property type="component" value="Unassembled WGS sequence"/>
</dbReference>
<dbReference type="GO" id="GO:0005524">
    <property type="term" value="F:ATP binding"/>
    <property type="evidence" value="ECO:0007669"/>
    <property type="project" value="InterPro"/>
</dbReference>
<feature type="domain" description="Carbamoyl phosphate synthase ATP-binding" evidence="1">
    <location>
        <begin position="9"/>
        <end position="54"/>
    </location>
</feature>
<evidence type="ECO:0000313" key="2">
    <source>
        <dbReference type="EMBL" id="DAD34892.1"/>
    </source>
</evidence>
<sequence length="106" mass="11645">MCKPGVAASLRSQVLVEKSMLGWNHRRREYKLEVMRDLADNVVIICLRESSAAVSRNPTFSNLCSLSFEVAMRMLLLSSLLPVHSVIASACLVSKLPSEASKGLLI</sequence>
<dbReference type="AlphaFoldDB" id="A0A822YQN2"/>
<dbReference type="Gene3D" id="3.30.470.20">
    <property type="entry name" value="ATP-grasp fold, B domain"/>
    <property type="match status" value="1"/>
</dbReference>
<gene>
    <name evidence="2" type="ORF">HUJ06_005532</name>
</gene>
<comment type="caution">
    <text evidence="2">The sequence shown here is derived from an EMBL/GenBank/DDBJ whole genome shotgun (WGS) entry which is preliminary data.</text>
</comment>
<evidence type="ECO:0000313" key="3">
    <source>
        <dbReference type="Proteomes" id="UP000607653"/>
    </source>
</evidence>
<reference evidence="2 3" key="1">
    <citation type="journal article" date="2020" name="Mol. Biol. Evol.">
        <title>Distinct Expression and Methylation Patterns for Genes with Different Fates following a Single Whole-Genome Duplication in Flowering Plants.</title>
        <authorList>
            <person name="Shi T."/>
            <person name="Rahmani R.S."/>
            <person name="Gugger P.F."/>
            <person name="Wang M."/>
            <person name="Li H."/>
            <person name="Zhang Y."/>
            <person name="Li Z."/>
            <person name="Wang Q."/>
            <person name="Van de Peer Y."/>
            <person name="Marchal K."/>
            <person name="Chen J."/>
        </authorList>
    </citation>
    <scope>NUCLEOTIDE SEQUENCE [LARGE SCALE GENOMIC DNA]</scope>
    <source>
        <tissue evidence="2">Leaf</tissue>
    </source>
</reference>
<organism evidence="2 3">
    <name type="scientific">Nelumbo nucifera</name>
    <name type="common">Sacred lotus</name>
    <dbReference type="NCBI Taxonomy" id="4432"/>
    <lineage>
        <taxon>Eukaryota</taxon>
        <taxon>Viridiplantae</taxon>
        <taxon>Streptophyta</taxon>
        <taxon>Embryophyta</taxon>
        <taxon>Tracheophyta</taxon>
        <taxon>Spermatophyta</taxon>
        <taxon>Magnoliopsida</taxon>
        <taxon>Proteales</taxon>
        <taxon>Nelumbonaceae</taxon>
        <taxon>Nelumbo</taxon>
    </lineage>
</organism>
<dbReference type="EMBL" id="DUZY01000004">
    <property type="protein sequence ID" value="DAD34892.1"/>
    <property type="molecule type" value="Genomic_DNA"/>
</dbReference>
<protein>
    <recommendedName>
        <fullName evidence="1">Carbamoyl phosphate synthase ATP-binding domain-containing protein</fullName>
    </recommendedName>
</protein>
<dbReference type="InterPro" id="IPR005479">
    <property type="entry name" value="CPAse_ATP-bd"/>
</dbReference>
<evidence type="ECO:0000259" key="1">
    <source>
        <dbReference type="Pfam" id="PF02786"/>
    </source>
</evidence>
<proteinExistence type="predicted"/>
<accession>A0A822YQN2</accession>
<keyword evidence="3" id="KW-1185">Reference proteome</keyword>
<dbReference type="Pfam" id="PF02786">
    <property type="entry name" value="CPSase_L_D2"/>
    <property type="match status" value="1"/>
</dbReference>
<name>A0A822YQN2_NELNU</name>